<dbReference type="EMBL" id="JAQQWI010000016">
    <property type="protein sequence ID" value="KAK8008268.1"/>
    <property type="molecule type" value="Genomic_DNA"/>
</dbReference>
<reference evidence="2 3" key="1">
    <citation type="submission" date="2023-01" db="EMBL/GenBank/DDBJ databases">
        <title>Analysis of 21 Apiospora genomes using comparative genomics revels a genus with tremendous synthesis potential of carbohydrate active enzymes and secondary metabolites.</title>
        <authorList>
            <person name="Sorensen T."/>
        </authorList>
    </citation>
    <scope>NUCLEOTIDE SEQUENCE [LARGE SCALE GENOMIC DNA]</scope>
    <source>
        <strain evidence="2 3">CBS 20057</strain>
    </source>
</reference>
<comment type="caution">
    <text evidence="2">The sequence shown here is derived from an EMBL/GenBank/DDBJ whole genome shotgun (WGS) entry which is preliminary data.</text>
</comment>
<accession>A0ABR1RDG2</accession>
<dbReference type="Proteomes" id="UP001396898">
    <property type="component" value="Unassembled WGS sequence"/>
</dbReference>
<proteinExistence type="predicted"/>
<evidence type="ECO:0000313" key="2">
    <source>
        <dbReference type="EMBL" id="KAK8008268.1"/>
    </source>
</evidence>
<organism evidence="2 3">
    <name type="scientific">Apiospora marii</name>
    <dbReference type="NCBI Taxonomy" id="335849"/>
    <lineage>
        <taxon>Eukaryota</taxon>
        <taxon>Fungi</taxon>
        <taxon>Dikarya</taxon>
        <taxon>Ascomycota</taxon>
        <taxon>Pezizomycotina</taxon>
        <taxon>Sordariomycetes</taxon>
        <taxon>Xylariomycetidae</taxon>
        <taxon>Amphisphaeriales</taxon>
        <taxon>Apiosporaceae</taxon>
        <taxon>Apiospora</taxon>
    </lineage>
</organism>
<feature type="compositionally biased region" description="Polar residues" evidence="1">
    <location>
        <begin position="141"/>
        <end position="152"/>
    </location>
</feature>
<feature type="region of interest" description="Disordered" evidence="1">
    <location>
        <begin position="95"/>
        <end position="227"/>
    </location>
</feature>
<evidence type="ECO:0000256" key="1">
    <source>
        <dbReference type="SAM" id="MobiDB-lite"/>
    </source>
</evidence>
<name>A0ABR1RDG2_9PEZI</name>
<feature type="compositionally biased region" description="Basic and acidic residues" evidence="1">
    <location>
        <begin position="1"/>
        <end position="18"/>
    </location>
</feature>
<feature type="compositionally biased region" description="Low complexity" evidence="1">
    <location>
        <begin position="29"/>
        <end position="39"/>
    </location>
</feature>
<evidence type="ECO:0000313" key="3">
    <source>
        <dbReference type="Proteomes" id="UP001396898"/>
    </source>
</evidence>
<feature type="region of interest" description="Disordered" evidence="1">
    <location>
        <begin position="1"/>
        <end position="41"/>
    </location>
</feature>
<feature type="compositionally biased region" description="Polar residues" evidence="1">
    <location>
        <begin position="168"/>
        <end position="183"/>
    </location>
</feature>
<protein>
    <submittedName>
        <fullName evidence="2">Uncharacterized protein</fullName>
    </submittedName>
</protein>
<keyword evidence="3" id="KW-1185">Reference proteome</keyword>
<sequence length="227" mass="24798">MANNSKKDGKPPKGDHENNNVNDNEDNVNDNTDVANIANPGISDNMGLSMVLYAAAKINLNDKWASIAAELGVNEEFAKQRMGKIQDKFLESLKGYVPPPINTQKRNRVEKNTSPSPQMTKRGANMLKDDTVLSDDGDNIPSVSTAGMTTPTPARPQRTVAKPAAHQPTKQRSSTNRAASQRESGIDDHGEDVPSATSLHEEQGRSTKRAKTQAKRDAEMDEDELYD</sequence>
<gene>
    <name evidence="2" type="ORF">PG991_010819</name>
</gene>